<dbReference type="AlphaFoldDB" id="A0A2N5N896"/>
<dbReference type="InterPro" id="IPR002173">
    <property type="entry name" value="Carboh/pur_kinase_PfkB_CS"/>
</dbReference>
<evidence type="ECO:0000313" key="14">
    <source>
        <dbReference type="EMBL" id="PLT46577.1"/>
    </source>
</evidence>
<dbReference type="InterPro" id="IPR011877">
    <property type="entry name" value="Ribokinase"/>
</dbReference>
<comment type="similarity">
    <text evidence="12">Belongs to the carbohydrate kinase PfkB family. Ribokinase subfamily.</text>
</comment>
<dbReference type="GO" id="GO:0019303">
    <property type="term" value="P:D-ribose catabolic process"/>
    <property type="evidence" value="ECO:0007669"/>
    <property type="project" value="UniProtKB-UniRule"/>
</dbReference>
<dbReference type="UniPathway" id="UPA00916">
    <property type="reaction ID" value="UER00889"/>
</dbReference>
<dbReference type="NCBIfam" id="TIGR02152">
    <property type="entry name" value="D_ribokin_bact"/>
    <property type="match status" value="1"/>
</dbReference>
<dbReference type="PANTHER" id="PTHR10584">
    <property type="entry name" value="SUGAR KINASE"/>
    <property type="match status" value="1"/>
</dbReference>
<dbReference type="HAMAP" id="MF_01987">
    <property type="entry name" value="Ribokinase"/>
    <property type="match status" value="1"/>
</dbReference>
<feature type="binding site" evidence="12">
    <location>
        <position position="288"/>
    </location>
    <ligand>
        <name>K(+)</name>
        <dbReference type="ChEBI" id="CHEBI:29103"/>
    </ligand>
</feature>
<keyword evidence="7 12" id="KW-0418">Kinase</keyword>
<feature type="binding site" evidence="12">
    <location>
        <begin position="220"/>
        <end position="225"/>
    </location>
    <ligand>
        <name>ATP</name>
        <dbReference type="ChEBI" id="CHEBI:30616"/>
    </ligand>
</feature>
<evidence type="ECO:0000256" key="2">
    <source>
        <dbReference type="ARBA" id="ARBA00012035"/>
    </source>
</evidence>
<comment type="function">
    <text evidence="12">Catalyzes the phosphorylation of ribose at O-5 in a reaction requiring ATP and magnesium. The resulting D-ribose-5-phosphate can then be used either for sythesis of nucleotides, histidine, and tryptophan, or as a component of the pentose phosphate pathway.</text>
</comment>
<organism evidence="14 15">
    <name type="scientific">Paenibacillus pasadenensis</name>
    <dbReference type="NCBI Taxonomy" id="217090"/>
    <lineage>
        <taxon>Bacteria</taxon>
        <taxon>Bacillati</taxon>
        <taxon>Bacillota</taxon>
        <taxon>Bacilli</taxon>
        <taxon>Bacillales</taxon>
        <taxon>Paenibacillaceae</taxon>
        <taxon>Paenibacillus</taxon>
    </lineage>
</organism>
<evidence type="ECO:0000256" key="1">
    <source>
        <dbReference type="ARBA" id="ARBA00005380"/>
    </source>
</evidence>
<proteinExistence type="inferred from homology"/>
<feature type="active site" description="Proton acceptor" evidence="12">
    <location>
        <position position="253"/>
    </location>
</feature>
<feature type="binding site" evidence="12">
    <location>
        <position position="247"/>
    </location>
    <ligand>
        <name>K(+)</name>
        <dbReference type="ChEBI" id="CHEBI:29103"/>
    </ligand>
</feature>
<dbReference type="GO" id="GO:0005524">
    <property type="term" value="F:ATP binding"/>
    <property type="evidence" value="ECO:0007669"/>
    <property type="project" value="UniProtKB-UniRule"/>
</dbReference>
<dbReference type="PROSITE" id="PS00584">
    <property type="entry name" value="PFKB_KINASES_2"/>
    <property type="match status" value="1"/>
</dbReference>
<dbReference type="Gene3D" id="3.40.1190.20">
    <property type="match status" value="1"/>
</dbReference>
<dbReference type="Proteomes" id="UP000234789">
    <property type="component" value="Unassembled WGS sequence"/>
</dbReference>
<protein>
    <recommendedName>
        <fullName evidence="3 12">Ribokinase</fullName>
        <shortName evidence="12">RK</shortName>
        <ecNumber evidence="2 12">2.7.1.15</ecNumber>
    </recommendedName>
</protein>
<evidence type="ECO:0000259" key="13">
    <source>
        <dbReference type="Pfam" id="PF00294"/>
    </source>
</evidence>
<keyword evidence="10 12" id="KW-0630">Potassium</keyword>
<sequence length="310" mass="31109">MSRQASGGSRILVAGSINMDIVSRVARFPEPGETISGRGTSYHAGGKGANQAAAAAKAGAACSMLGAVGGDPFGDALVASLEDAGVGVQSVLTKDGTSGLAIITVNEGGENHIVLSAGANGLLTAEDALAEADWRGVYAVLLQNEIPWETNEALIRSAGEAGVRVWLNPAPAREVPAELLPLLDTIIVNETEAAAVSGLPVPDRAAAELLARGARRVVVTLGEQGCLCADAAGERLSVPAYAVEAVDTTAAGDTFIGAFAAASAAGTDTEAALRFAAAAAAIAVTRPGAQGSIPSRDEIEAFLARERASL</sequence>
<keyword evidence="11 12" id="KW-0119">Carbohydrate metabolism</keyword>
<feature type="binding site" evidence="12">
    <location>
        <begin position="46"/>
        <end position="50"/>
    </location>
    <ligand>
        <name>substrate</name>
    </ligand>
</feature>
<dbReference type="GO" id="GO:0005829">
    <property type="term" value="C:cytosol"/>
    <property type="evidence" value="ECO:0007669"/>
    <property type="project" value="TreeGrafter"/>
</dbReference>
<evidence type="ECO:0000256" key="11">
    <source>
        <dbReference type="ARBA" id="ARBA00023277"/>
    </source>
</evidence>
<feature type="binding site" evidence="12">
    <location>
        <position position="249"/>
    </location>
    <ligand>
        <name>K(+)</name>
        <dbReference type="ChEBI" id="CHEBI:29103"/>
    </ligand>
</feature>
<evidence type="ECO:0000256" key="6">
    <source>
        <dbReference type="ARBA" id="ARBA00022741"/>
    </source>
</evidence>
<comment type="caution">
    <text evidence="14">The sequence shown here is derived from an EMBL/GenBank/DDBJ whole genome shotgun (WGS) entry which is preliminary data.</text>
</comment>
<evidence type="ECO:0000313" key="15">
    <source>
        <dbReference type="Proteomes" id="UP000234789"/>
    </source>
</evidence>
<dbReference type="SUPFAM" id="SSF53613">
    <property type="entry name" value="Ribokinase-like"/>
    <property type="match status" value="1"/>
</dbReference>
<dbReference type="CDD" id="cd01174">
    <property type="entry name" value="ribokinase"/>
    <property type="match status" value="1"/>
</dbReference>
<dbReference type="EC" id="2.7.1.15" evidence="2 12"/>
<evidence type="ECO:0000256" key="12">
    <source>
        <dbReference type="HAMAP-Rule" id="MF_01987"/>
    </source>
</evidence>
<dbReference type="GO" id="GO:0046872">
    <property type="term" value="F:metal ion binding"/>
    <property type="evidence" value="ECO:0007669"/>
    <property type="project" value="UniProtKB-KW"/>
</dbReference>
<dbReference type="GO" id="GO:0004747">
    <property type="term" value="F:ribokinase activity"/>
    <property type="evidence" value="ECO:0007669"/>
    <property type="project" value="UniProtKB-UniRule"/>
</dbReference>
<dbReference type="InterPro" id="IPR011611">
    <property type="entry name" value="PfkB_dom"/>
</dbReference>
<keyword evidence="9 12" id="KW-0460">Magnesium</keyword>
<comment type="activity regulation">
    <text evidence="12">Activated by a monovalent cation that binds near, but not in, the active site. The most likely occupant of the site in vivo is potassium. Ion binding induces a conformational change that may alter substrate affinity.</text>
</comment>
<keyword evidence="5 12" id="KW-0479">Metal-binding</keyword>
<name>A0A2N5N896_9BACL</name>
<dbReference type="InterPro" id="IPR029056">
    <property type="entry name" value="Ribokinase-like"/>
</dbReference>
<feature type="binding site" evidence="12">
    <location>
        <position position="145"/>
    </location>
    <ligand>
        <name>substrate</name>
    </ligand>
</feature>
<feature type="binding site" evidence="12">
    <location>
        <position position="189"/>
    </location>
    <ligand>
        <name>ATP</name>
        <dbReference type="ChEBI" id="CHEBI:30616"/>
    </ligand>
</feature>
<keyword evidence="12" id="KW-0963">Cytoplasm</keyword>
<gene>
    <name evidence="12" type="primary">rbsK</name>
    <name evidence="14" type="ORF">B8V81_0801</name>
</gene>
<keyword evidence="15" id="KW-1185">Reference proteome</keyword>
<feature type="binding site" evidence="12">
    <location>
        <begin position="252"/>
        <end position="253"/>
    </location>
    <ligand>
        <name>ATP</name>
        <dbReference type="ChEBI" id="CHEBI:30616"/>
    </ligand>
</feature>
<keyword evidence="8 12" id="KW-0067">ATP-binding</keyword>
<feature type="binding site" evidence="12">
    <location>
        <position position="283"/>
    </location>
    <ligand>
        <name>K(+)</name>
        <dbReference type="ChEBI" id="CHEBI:29103"/>
    </ligand>
</feature>
<keyword evidence="6 12" id="KW-0547">Nucleotide-binding</keyword>
<comment type="pathway">
    <text evidence="12">Carbohydrate metabolism; D-ribose degradation; D-ribose 5-phosphate from beta-D-ribopyranose: step 2/2.</text>
</comment>
<dbReference type="PRINTS" id="PR00990">
    <property type="entry name" value="RIBOKINASE"/>
</dbReference>
<comment type="subunit">
    <text evidence="12">Homodimer.</text>
</comment>
<feature type="binding site" evidence="12">
    <location>
        <position position="286"/>
    </location>
    <ligand>
        <name>K(+)</name>
        <dbReference type="ChEBI" id="CHEBI:29103"/>
    </ligand>
</feature>
<evidence type="ECO:0000256" key="9">
    <source>
        <dbReference type="ARBA" id="ARBA00022842"/>
    </source>
</evidence>
<dbReference type="Pfam" id="PF00294">
    <property type="entry name" value="PfkB"/>
    <property type="match status" value="1"/>
</dbReference>
<dbReference type="EMBL" id="NFEZ01000003">
    <property type="protein sequence ID" value="PLT46577.1"/>
    <property type="molecule type" value="Genomic_DNA"/>
</dbReference>
<evidence type="ECO:0000256" key="10">
    <source>
        <dbReference type="ARBA" id="ARBA00022958"/>
    </source>
</evidence>
<accession>A0A2N5N896</accession>
<dbReference type="InterPro" id="IPR002139">
    <property type="entry name" value="Ribo/fructo_kinase"/>
</dbReference>
<evidence type="ECO:0000256" key="7">
    <source>
        <dbReference type="ARBA" id="ARBA00022777"/>
    </source>
</evidence>
<evidence type="ECO:0000256" key="5">
    <source>
        <dbReference type="ARBA" id="ARBA00022723"/>
    </source>
</evidence>
<dbReference type="RefSeq" id="WP_280522968.1">
    <property type="nucleotide sequence ID" value="NZ_NFEZ01000003.1"/>
</dbReference>
<evidence type="ECO:0000256" key="4">
    <source>
        <dbReference type="ARBA" id="ARBA00022679"/>
    </source>
</evidence>
<reference evidence="14 15" key="1">
    <citation type="submission" date="2017-05" db="EMBL/GenBank/DDBJ databases">
        <title>Functional genome analysis of Paenibacillus pasadenensis strain R16: insights on endophytic life style and antifungal activity.</title>
        <authorList>
            <person name="Passera A."/>
            <person name="Marcolungo L."/>
            <person name="Casati P."/>
            <person name="Brasca M."/>
            <person name="Quaglino F."/>
            <person name="Delledonne M."/>
        </authorList>
    </citation>
    <scope>NUCLEOTIDE SEQUENCE [LARGE SCALE GENOMIC DNA]</scope>
    <source>
        <strain evidence="14 15">R16</strain>
    </source>
</reference>
<feature type="domain" description="Carbohydrate kinase PfkB" evidence="13">
    <location>
        <begin position="10"/>
        <end position="295"/>
    </location>
</feature>
<evidence type="ECO:0000256" key="3">
    <source>
        <dbReference type="ARBA" id="ARBA00016943"/>
    </source>
</evidence>
<comment type="cofactor">
    <cofactor evidence="12">
        <name>Mg(2+)</name>
        <dbReference type="ChEBI" id="CHEBI:18420"/>
    </cofactor>
    <text evidence="12">Requires a divalent cation, most likely magnesium in vivo, as an electrophilic catalyst to aid phosphoryl group transfer. It is the chelate of the metal and the nucleotide that is the actual substrate.</text>
</comment>
<evidence type="ECO:0000256" key="8">
    <source>
        <dbReference type="ARBA" id="ARBA00022840"/>
    </source>
</evidence>
<comment type="similarity">
    <text evidence="1">Belongs to the carbohydrate kinase pfkB family.</text>
</comment>
<keyword evidence="4 12" id="KW-0808">Transferase</keyword>
<feature type="binding site" evidence="12">
    <location>
        <position position="292"/>
    </location>
    <ligand>
        <name>K(+)</name>
        <dbReference type="ChEBI" id="CHEBI:29103"/>
    </ligand>
</feature>
<dbReference type="PANTHER" id="PTHR10584:SF166">
    <property type="entry name" value="RIBOKINASE"/>
    <property type="match status" value="1"/>
</dbReference>
<comment type="subcellular location">
    <subcellularLocation>
        <location evidence="12">Cytoplasm</location>
    </subcellularLocation>
</comment>
<comment type="catalytic activity">
    <reaction evidence="12">
        <text>D-ribose + ATP = D-ribose 5-phosphate + ADP + H(+)</text>
        <dbReference type="Rhea" id="RHEA:13697"/>
        <dbReference type="ChEBI" id="CHEBI:15378"/>
        <dbReference type="ChEBI" id="CHEBI:30616"/>
        <dbReference type="ChEBI" id="CHEBI:47013"/>
        <dbReference type="ChEBI" id="CHEBI:78346"/>
        <dbReference type="ChEBI" id="CHEBI:456216"/>
        <dbReference type="EC" id="2.7.1.15"/>
    </reaction>
</comment>
<feature type="binding site" evidence="12">
    <location>
        <begin position="18"/>
        <end position="20"/>
    </location>
    <ligand>
        <name>substrate</name>
    </ligand>
</feature>
<comment type="caution">
    <text evidence="12">Lacks conserved residue(s) required for the propagation of feature annotation.</text>
</comment>
<feature type="binding site" evidence="12">
    <location>
        <position position="253"/>
    </location>
    <ligand>
        <name>substrate</name>
    </ligand>
</feature>